<reference evidence="4 5" key="1">
    <citation type="submission" date="2019-02" db="EMBL/GenBank/DDBJ databases">
        <title>Deep-cultivation of Planctomycetes and their phenomic and genomic characterization uncovers novel biology.</title>
        <authorList>
            <person name="Wiegand S."/>
            <person name="Jogler M."/>
            <person name="Boedeker C."/>
            <person name="Pinto D."/>
            <person name="Vollmers J."/>
            <person name="Rivas-Marin E."/>
            <person name="Kohn T."/>
            <person name="Peeters S.H."/>
            <person name="Heuer A."/>
            <person name="Rast P."/>
            <person name="Oberbeckmann S."/>
            <person name="Bunk B."/>
            <person name="Jeske O."/>
            <person name="Meyerdierks A."/>
            <person name="Storesund J.E."/>
            <person name="Kallscheuer N."/>
            <person name="Luecker S."/>
            <person name="Lage O.M."/>
            <person name="Pohl T."/>
            <person name="Merkel B.J."/>
            <person name="Hornburger P."/>
            <person name="Mueller R.-W."/>
            <person name="Bruemmer F."/>
            <person name="Labrenz M."/>
            <person name="Spormann A.M."/>
            <person name="Op den Camp H."/>
            <person name="Overmann J."/>
            <person name="Amann R."/>
            <person name="Jetten M.S.M."/>
            <person name="Mascher T."/>
            <person name="Medema M.H."/>
            <person name="Devos D.P."/>
            <person name="Kaster A.-K."/>
            <person name="Ovreas L."/>
            <person name="Rohde M."/>
            <person name="Galperin M.Y."/>
            <person name="Jogler C."/>
        </authorList>
    </citation>
    <scope>NUCLEOTIDE SEQUENCE [LARGE SCALE GENOMIC DNA]</scope>
    <source>
        <strain evidence="4 5">Q31a</strain>
    </source>
</reference>
<dbReference type="Proteomes" id="UP000318017">
    <property type="component" value="Chromosome"/>
</dbReference>
<dbReference type="EMBL" id="CP036298">
    <property type="protein sequence ID" value="QDV22656.1"/>
    <property type="molecule type" value="Genomic_DNA"/>
</dbReference>
<keyword evidence="1" id="KW-0472">Membrane</keyword>
<dbReference type="Pfam" id="PF00691">
    <property type="entry name" value="OmpA"/>
    <property type="match status" value="1"/>
</dbReference>
<feature type="coiled-coil region" evidence="2">
    <location>
        <begin position="77"/>
        <end position="118"/>
    </location>
</feature>
<dbReference type="PANTHER" id="PTHR30329:SF21">
    <property type="entry name" value="LIPOPROTEIN YIAD-RELATED"/>
    <property type="match status" value="1"/>
</dbReference>
<proteinExistence type="predicted"/>
<keyword evidence="2" id="KW-0175">Coiled coil</keyword>
<dbReference type="OrthoDB" id="9814546at2"/>
<dbReference type="PANTHER" id="PTHR30329">
    <property type="entry name" value="STATOR ELEMENT OF FLAGELLAR MOTOR COMPLEX"/>
    <property type="match status" value="1"/>
</dbReference>
<dbReference type="RefSeq" id="WP_145074512.1">
    <property type="nucleotide sequence ID" value="NZ_CP036298.1"/>
</dbReference>
<sequence length="302" mass="32549">MAEHPFQTAIHKLSQGLFRNLLLVVVVFGMLSGCNRNPYAPGGWPPNTMYPQPGAATAAPYGSPPLTYAPPQTAPQLAELQRRVQQLDDNNRQLTTQLAQAQQQSQAFRERADLLAQQLQDSVNQNKQLLASSQQIAQQARGLQDSMNMRGGARLTANSSLPNATAGLQISGASIIPDGDVLRIRISSDQMFAPGSAQLTPASSNTLDQIATALLQRFSRQRVVIEGHTDNAQSFGGFSSAYELSGAQAQVVMDQLVRRNGVPVQQVSVAAQGPNRPIADNNQPAGRAENRRIEIVVTSNTF</sequence>
<dbReference type="KEGG" id="ahel:Q31a_09420"/>
<dbReference type="InterPro" id="IPR006665">
    <property type="entry name" value="OmpA-like"/>
</dbReference>
<dbReference type="SUPFAM" id="SSF103088">
    <property type="entry name" value="OmpA-like"/>
    <property type="match status" value="1"/>
</dbReference>
<dbReference type="PROSITE" id="PS51123">
    <property type="entry name" value="OMPA_2"/>
    <property type="match status" value="1"/>
</dbReference>
<dbReference type="InterPro" id="IPR050330">
    <property type="entry name" value="Bact_OuterMem_StrucFunc"/>
</dbReference>
<evidence type="ECO:0000259" key="3">
    <source>
        <dbReference type="PROSITE" id="PS51123"/>
    </source>
</evidence>
<dbReference type="Gene3D" id="3.30.1330.60">
    <property type="entry name" value="OmpA-like domain"/>
    <property type="match status" value="1"/>
</dbReference>
<feature type="domain" description="OmpA-like" evidence="3">
    <location>
        <begin position="179"/>
        <end position="301"/>
    </location>
</feature>
<dbReference type="InterPro" id="IPR036737">
    <property type="entry name" value="OmpA-like_sf"/>
</dbReference>
<keyword evidence="5" id="KW-1185">Reference proteome</keyword>
<keyword evidence="4" id="KW-0449">Lipoprotein</keyword>
<evidence type="ECO:0000256" key="2">
    <source>
        <dbReference type="SAM" id="Coils"/>
    </source>
</evidence>
<accession>A0A518G211</accession>
<evidence type="ECO:0000313" key="5">
    <source>
        <dbReference type="Proteomes" id="UP000318017"/>
    </source>
</evidence>
<protein>
    <submittedName>
        <fullName evidence="4">Putative lipoprotein YiaD</fullName>
    </submittedName>
</protein>
<dbReference type="CDD" id="cd07185">
    <property type="entry name" value="OmpA_C-like"/>
    <property type="match status" value="1"/>
</dbReference>
<name>A0A518G211_9BACT</name>
<gene>
    <name evidence="4" type="primary">yiaD</name>
    <name evidence="4" type="ORF">Q31a_09420</name>
</gene>
<dbReference type="GO" id="GO:0016020">
    <property type="term" value="C:membrane"/>
    <property type="evidence" value="ECO:0007669"/>
    <property type="project" value="UniProtKB-UniRule"/>
</dbReference>
<evidence type="ECO:0000313" key="4">
    <source>
        <dbReference type="EMBL" id="QDV22656.1"/>
    </source>
</evidence>
<dbReference type="AlphaFoldDB" id="A0A518G211"/>
<evidence type="ECO:0000256" key="1">
    <source>
        <dbReference type="PROSITE-ProRule" id="PRU00473"/>
    </source>
</evidence>
<organism evidence="4 5">
    <name type="scientific">Aureliella helgolandensis</name>
    <dbReference type="NCBI Taxonomy" id="2527968"/>
    <lineage>
        <taxon>Bacteria</taxon>
        <taxon>Pseudomonadati</taxon>
        <taxon>Planctomycetota</taxon>
        <taxon>Planctomycetia</taxon>
        <taxon>Pirellulales</taxon>
        <taxon>Pirellulaceae</taxon>
        <taxon>Aureliella</taxon>
    </lineage>
</organism>